<dbReference type="AlphaFoldDB" id="A0A2T0WC72"/>
<sequence>MTIEDQDFMMRQIKLMAKGIGVFLDISSLKELFKLEFSFDDELTDPEIEGIIFLARTEELIDKNLLSREELEEVLNTSSERIDQLLSSQAQPNGEEREKLEQLIDDKQYWMDQDDTDY</sequence>
<protein>
    <submittedName>
        <fullName evidence="1">Uncharacterized protein</fullName>
    </submittedName>
</protein>
<evidence type="ECO:0000313" key="2">
    <source>
        <dbReference type="Proteomes" id="UP000238205"/>
    </source>
</evidence>
<keyword evidence="2" id="KW-1185">Reference proteome</keyword>
<comment type="caution">
    <text evidence="1">The sequence shown here is derived from an EMBL/GenBank/DDBJ whole genome shotgun (WGS) entry which is preliminary data.</text>
</comment>
<dbReference type="OrthoDB" id="2193340at2"/>
<dbReference type="EMBL" id="PVTO01000001">
    <property type="protein sequence ID" value="PRY84246.1"/>
    <property type="molecule type" value="Genomic_DNA"/>
</dbReference>
<proteinExistence type="predicted"/>
<evidence type="ECO:0000313" key="1">
    <source>
        <dbReference type="EMBL" id="PRY84246.1"/>
    </source>
</evidence>
<accession>A0A2T0WC72</accession>
<dbReference type="Proteomes" id="UP000238205">
    <property type="component" value="Unassembled WGS sequence"/>
</dbReference>
<organism evidence="1 2">
    <name type="scientific">Alkalibacterium olivapovliticus</name>
    <dbReference type="NCBI Taxonomy" id="99907"/>
    <lineage>
        <taxon>Bacteria</taxon>
        <taxon>Bacillati</taxon>
        <taxon>Bacillota</taxon>
        <taxon>Bacilli</taxon>
        <taxon>Lactobacillales</taxon>
        <taxon>Carnobacteriaceae</taxon>
        <taxon>Alkalibacterium</taxon>
    </lineage>
</organism>
<dbReference type="RefSeq" id="WP_106190260.1">
    <property type="nucleotide sequence ID" value="NZ_PVTO01000001.1"/>
</dbReference>
<name>A0A2T0WC72_9LACT</name>
<reference evidence="1 2" key="1">
    <citation type="submission" date="2018-03" db="EMBL/GenBank/DDBJ databases">
        <title>Genomic Encyclopedia of Archaeal and Bacterial Type Strains, Phase II (KMG-II): from individual species to whole genera.</title>
        <authorList>
            <person name="Goeker M."/>
        </authorList>
    </citation>
    <scope>NUCLEOTIDE SEQUENCE [LARGE SCALE GENOMIC DNA]</scope>
    <source>
        <strain evidence="1 2">DSM 13175</strain>
    </source>
</reference>
<gene>
    <name evidence="1" type="ORF">CLV38_101168</name>
</gene>